<sequence>MTAIECGSLRRRVGGIHPLQNGAKHFLNHDLLSIKTCHTADVFSGVNMDQRRDASVRVTGEPRENPPSTTNFRHISHMRKSECSPSGKGIRFTVGIKQKGRMSVIYVRPHCHISNAYNAASRLRASHWNLLIDLRLIDRSIVVGPSLTSEEIQGRAAGNLTQIPTAREHSRAVNFDLKSPSVENIGVNCGKDEASLVKGKGKWRNRDFGGAPQVSTQRGIRKGGGGGASVPKHRKCFPSDLNETEHASPRIYHPPPPEKDLKIRRSLQHGSVRSCLLTGSVAGSAGLYLLTEVLSCWRIAVEARDHEKFQDSEERTQSDKCASTEGIWRTRVSTLLQYKILRADEGEIEERKEQRQNARAETGDTRENRPTRDSIVRHDSHLPKSGSDPVGIEPASPWWEASRLTNHSSEQQGSPLPRSAINRPLSLSLSLCIIREATHGVDDRPSFLQRTSEAGHASRPQPRHATDETVSHTRYPILSVSDTGIPEYIATSPVRRVVLSLHVVRVKGQPTVEIDQANTKKVRCLSHRGPPQTKNETIPRECQCLPAHWSSGQTTRLPPRRDHSHVGIVPDDAAGRLDSSGFFRLSRPYIPALLYTHLASPSLRAVQSFPSTHSAGTRHTHCRTHMRKNTRRRRQGCIYTCVHPLWALLHKRMTHSASTSFFTGRHTPRPSRKR</sequence>
<reference evidence="2 3" key="1">
    <citation type="submission" date="2023-02" db="EMBL/GenBank/DDBJ databases">
        <title>LHISI_Scaffold_Assembly.</title>
        <authorList>
            <person name="Stuart O.P."/>
            <person name="Cleave R."/>
            <person name="Magrath M.J.L."/>
            <person name="Mikheyev A.S."/>
        </authorList>
    </citation>
    <scope>NUCLEOTIDE SEQUENCE [LARGE SCALE GENOMIC DNA]</scope>
    <source>
        <strain evidence="2">Daus_M_001</strain>
        <tissue evidence="2">Leg muscle</tissue>
    </source>
</reference>
<dbReference type="Proteomes" id="UP001159363">
    <property type="component" value="Chromosome 3"/>
</dbReference>
<name>A0ABQ9I1Y8_9NEOP</name>
<evidence type="ECO:0000313" key="3">
    <source>
        <dbReference type="Proteomes" id="UP001159363"/>
    </source>
</evidence>
<protein>
    <submittedName>
        <fullName evidence="2">Uncharacterized protein</fullName>
    </submittedName>
</protein>
<evidence type="ECO:0000313" key="2">
    <source>
        <dbReference type="EMBL" id="KAJ8890656.1"/>
    </source>
</evidence>
<proteinExistence type="predicted"/>
<organism evidence="2 3">
    <name type="scientific">Dryococelus australis</name>
    <dbReference type="NCBI Taxonomy" id="614101"/>
    <lineage>
        <taxon>Eukaryota</taxon>
        <taxon>Metazoa</taxon>
        <taxon>Ecdysozoa</taxon>
        <taxon>Arthropoda</taxon>
        <taxon>Hexapoda</taxon>
        <taxon>Insecta</taxon>
        <taxon>Pterygota</taxon>
        <taxon>Neoptera</taxon>
        <taxon>Polyneoptera</taxon>
        <taxon>Phasmatodea</taxon>
        <taxon>Verophasmatodea</taxon>
        <taxon>Anareolatae</taxon>
        <taxon>Phasmatidae</taxon>
        <taxon>Eurycanthinae</taxon>
        <taxon>Dryococelus</taxon>
    </lineage>
</organism>
<feature type="compositionally biased region" description="Basic and acidic residues" evidence="1">
    <location>
        <begin position="348"/>
        <end position="382"/>
    </location>
</feature>
<evidence type="ECO:0000256" key="1">
    <source>
        <dbReference type="SAM" id="MobiDB-lite"/>
    </source>
</evidence>
<feature type="region of interest" description="Disordered" evidence="1">
    <location>
        <begin position="348"/>
        <end position="395"/>
    </location>
</feature>
<feature type="region of interest" description="Disordered" evidence="1">
    <location>
        <begin position="444"/>
        <end position="471"/>
    </location>
</feature>
<comment type="caution">
    <text evidence="2">The sequence shown here is derived from an EMBL/GenBank/DDBJ whole genome shotgun (WGS) entry which is preliminary data.</text>
</comment>
<gene>
    <name evidence="2" type="ORF">PR048_010165</name>
</gene>
<accession>A0ABQ9I1Y8</accession>
<feature type="region of interest" description="Disordered" evidence="1">
    <location>
        <begin position="207"/>
        <end position="261"/>
    </location>
</feature>
<dbReference type="EMBL" id="JARBHB010000003">
    <property type="protein sequence ID" value="KAJ8890656.1"/>
    <property type="molecule type" value="Genomic_DNA"/>
</dbReference>
<keyword evidence="3" id="KW-1185">Reference proteome</keyword>